<evidence type="ECO:0000259" key="6">
    <source>
        <dbReference type="Pfam" id="PF01694"/>
    </source>
</evidence>
<feature type="transmembrane region" description="Helical" evidence="5">
    <location>
        <begin position="12"/>
        <end position="31"/>
    </location>
</feature>
<evidence type="ECO:0000256" key="3">
    <source>
        <dbReference type="ARBA" id="ARBA00022989"/>
    </source>
</evidence>
<evidence type="ECO:0000256" key="1">
    <source>
        <dbReference type="ARBA" id="ARBA00004141"/>
    </source>
</evidence>
<feature type="transmembrane region" description="Helical" evidence="5">
    <location>
        <begin position="100"/>
        <end position="119"/>
    </location>
</feature>
<dbReference type="InterPro" id="IPR022764">
    <property type="entry name" value="Peptidase_S54_rhomboid_dom"/>
</dbReference>
<comment type="subcellular location">
    <subcellularLocation>
        <location evidence="1">Membrane</location>
        <topology evidence="1">Multi-pass membrane protein</topology>
    </subcellularLocation>
</comment>
<gene>
    <name evidence="7" type="ORF">E6K77_07075</name>
</gene>
<dbReference type="AlphaFoldDB" id="A0A538TG32"/>
<evidence type="ECO:0000313" key="7">
    <source>
        <dbReference type="EMBL" id="TMQ62578.1"/>
    </source>
</evidence>
<proteinExistence type="predicted"/>
<dbReference type="SUPFAM" id="SSF144091">
    <property type="entry name" value="Rhomboid-like"/>
    <property type="match status" value="1"/>
</dbReference>
<dbReference type="GO" id="GO:0004252">
    <property type="term" value="F:serine-type endopeptidase activity"/>
    <property type="evidence" value="ECO:0007669"/>
    <property type="project" value="InterPro"/>
</dbReference>
<keyword evidence="4 5" id="KW-0472">Membrane</keyword>
<evidence type="ECO:0000256" key="4">
    <source>
        <dbReference type="ARBA" id="ARBA00023136"/>
    </source>
</evidence>
<dbReference type="PANTHER" id="PTHR43731">
    <property type="entry name" value="RHOMBOID PROTEASE"/>
    <property type="match status" value="1"/>
</dbReference>
<keyword evidence="7" id="KW-0378">Hydrolase</keyword>
<dbReference type="Gene3D" id="1.20.1540.10">
    <property type="entry name" value="Rhomboid-like"/>
    <property type="match status" value="1"/>
</dbReference>
<dbReference type="FunFam" id="1.20.1540.10:FF:000027">
    <property type="entry name" value="Rhomboid family intramembrane serine protease"/>
    <property type="match status" value="1"/>
</dbReference>
<feature type="transmembrane region" description="Helical" evidence="5">
    <location>
        <begin position="171"/>
        <end position="188"/>
    </location>
</feature>
<dbReference type="Pfam" id="PF01694">
    <property type="entry name" value="Rhomboid"/>
    <property type="match status" value="1"/>
</dbReference>
<feature type="transmembrane region" description="Helical" evidence="5">
    <location>
        <begin position="131"/>
        <end position="151"/>
    </location>
</feature>
<evidence type="ECO:0000313" key="8">
    <source>
        <dbReference type="Proteomes" id="UP000317366"/>
    </source>
</evidence>
<dbReference type="PANTHER" id="PTHR43731:SF26">
    <property type="entry name" value="RHOMBOID-LIKE PROTEIN 10, CHLOROPLASTIC"/>
    <property type="match status" value="1"/>
</dbReference>
<dbReference type="Proteomes" id="UP000317366">
    <property type="component" value="Unassembled WGS sequence"/>
</dbReference>
<accession>A0A538TG32</accession>
<dbReference type="InterPro" id="IPR035952">
    <property type="entry name" value="Rhomboid-like_sf"/>
</dbReference>
<keyword evidence="7" id="KW-0645">Protease</keyword>
<feature type="transmembrane region" description="Helical" evidence="5">
    <location>
        <begin position="73"/>
        <end position="94"/>
    </location>
</feature>
<comment type="caution">
    <text evidence="7">The sequence shown here is derived from an EMBL/GenBank/DDBJ whole genome shotgun (WGS) entry which is preliminary data.</text>
</comment>
<dbReference type="GO" id="GO:0016020">
    <property type="term" value="C:membrane"/>
    <property type="evidence" value="ECO:0007669"/>
    <property type="project" value="UniProtKB-SubCell"/>
</dbReference>
<sequence length="195" mass="21430">ELQLGPALGKFLLHYALVPAHVTGSLQYGALSLPDTVAPFFTSMFLHGGWLHLIMNMWFLWIFGDNVEDTLGAFRYLLFYFLCGLAAAFTHFLIQPSSPIPVLGASGAIAGVLGAYAVLFPGARVVTLVPVFFFLQIVELPALVVLGLWFVLQIVSGWFEFLTPMQAGTAWWAHIGGFVAGLFLVLLFRPRRVSI</sequence>
<feature type="domain" description="Peptidase S54 rhomboid" evidence="6">
    <location>
        <begin position="37"/>
        <end position="189"/>
    </location>
</feature>
<organism evidence="7 8">
    <name type="scientific">Eiseniibacteriota bacterium</name>
    <dbReference type="NCBI Taxonomy" id="2212470"/>
    <lineage>
        <taxon>Bacteria</taxon>
        <taxon>Candidatus Eiseniibacteriota</taxon>
    </lineage>
</organism>
<name>A0A538TG32_UNCEI</name>
<evidence type="ECO:0000256" key="2">
    <source>
        <dbReference type="ARBA" id="ARBA00022692"/>
    </source>
</evidence>
<dbReference type="EMBL" id="VBOX01000073">
    <property type="protein sequence ID" value="TMQ62578.1"/>
    <property type="molecule type" value="Genomic_DNA"/>
</dbReference>
<evidence type="ECO:0000256" key="5">
    <source>
        <dbReference type="SAM" id="Phobius"/>
    </source>
</evidence>
<dbReference type="GO" id="GO:0006508">
    <property type="term" value="P:proteolysis"/>
    <property type="evidence" value="ECO:0007669"/>
    <property type="project" value="UniProtKB-KW"/>
</dbReference>
<keyword evidence="3 5" id="KW-1133">Transmembrane helix</keyword>
<feature type="non-terminal residue" evidence="7">
    <location>
        <position position="1"/>
    </location>
</feature>
<dbReference type="InterPro" id="IPR050925">
    <property type="entry name" value="Rhomboid_protease_S54"/>
</dbReference>
<reference evidence="7 8" key="1">
    <citation type="journal article" date="2019" name="Nat. Microbiol.">
        <title>Mediterranean grassland soil C-N compound turnover is dependent on rainfall and depth, and is mediated by genomically divergent microorganisms.</title>
        <authorList>
            <person name="Diamond S."/>
            <person name="Andeer P.F."/>
            <person name="Li Z."/>
            <person name="Crits-Christoph A."/>
            <person name="Burstein D."/>
            <person name="Anantharaman K."/>
            <person name="Lane K.R."/>
            <person name="Thomas B.C."/>
            <person name="Pan C."/>
            <person name="Northen T.R."/>
            <person name="Banfield J.F."/>
        </authorList>
    </citation>
    <scope>NUCLEOTIDE SEQUENCE [LARGE SCALE GENOMIC DNA]</scope>
    <source>
        <strain evidence="7">WS_7</strain>
    </source>
</reference>
<keyword evidence="2 5" id="KW-0812">Transmembrane</keyword>
<protein>
    <submittedName>
        <fullName evidence="7">Rhomboid family intramembrane serine protease</fullName>
    </submittedName>
</protein>
<feature type="transmembrane region" description="Helical" evidence="5">
    <location>
        <begin position="37"/>
        <end position="61"/>
    </location>
</feature>